<evidence type="ECO:0000313" key="7">
    <source>
        <dbReference type="EMBL" id="TVU16072.1"/>
    </source>
</evidence>
<comment type="caution">
    <text evidence="7">The sequence shown here is derived from an EMBL/GenBank/DDBJ whole genome shotgun (WGS) entry which is preliminary data.</text>
</comment>
<keyword evidence="6" id="KW-0812">Transmembrane</keyword>
<dbReference type="EMBL" id="RWGY01000031">
    <property type="protein sequence ID" value="TVU16072.1"/>
    <property type="molecule type" value="Genomic_DNA"/>
</dbReference>
<feature type="non-terminal residue" evidence="7">
    <location>
        <position position="1"/>
    </location>
</feature>
<dbReference type="AlphaFoldDB" id="A0A5J9TXE8"/>
<keyword evidence="8" id="KW-1185">Reference proteome</keyword>
<keyword evidence="4" id="KW-0408">Iron</keyword>
<keyword evidence="6" id="KW-0472">Membrane</keyword>
<gene>
    <name evidence="7" type="ORF">EJB05_39620</name>
</gene>
<comment type="similarity">
    <text evidence="1">Belongs to the cytochrome P450 family.</text>
</comment>
<dbReference type="GO" id="GO:0020037">
    <property type="term" value="F:heme binding"/>
    <property type="evidence" value="ECO:0007669"/>
    <property type="project" value="InterPro"/>
</dbReference>
<evidence type="ECO:0000256" key="2">
    <source>
        <dbReference type="ARBA" id="ARBA00022723"/>
    </source>
</evidence>
<dbReference type="OrthoDB" id="1470350at2759"/>
<reference evidence="7 8" key="1">
    <citation type="journal article" date="2019" name="Sci. Rep.">
        <title>A high-quality genome of Eragrostis curvula grass provides insights into Poaceae evolution and supports new strategies to enhance forage quality.</title>
        <authorList>
            <person name="Carballo J."/>
            <person name="Santos B.A.C.M."/>
            <person name="Zappacosta D."/>
            <person name="Garbus I."/>
            <person name="Selva J.P."/>
            <person name="Gallo C.A."/>
            <person name="Diaz A."/>
            <person name="Albertini E."/>
            <person name="Caccamo M."/>
            <person name="Echenique V."/>
        </authorList>
    </citation>
    <scope>NUCLEOTIDE SEQUENCE [LARGE SCALE GENOMIC DNA]</scope>
    <source>
        <strain evidence="8">cv. Victoria</strain>
        <tissue evidence="7">Leaf</tissue>
    </source>
</reference>
<accession>A0A5J9TXE8</accession>
<dbReference type="SUPFAM" id="SSF48264">
    <property type="entry name" value="Cytochrome P450"/>
    <property type="match status" value="2"/>
</dbReference>
<name>A0A5J9TXE8_9POAL</name>
<feature type="transmembrane region" description="Helical" evidence="6">
    <location>
        <begin position="655"/>
        <end position="675"/>
    </location>
</feature>
<keyword evidence="3" id="KW-0560">Oxidoreductase</keyword>
<protein>
    <recommendedName>
        <fullName evidence="9">Cytochrome P450 704C1</fullName>
    </recommendedName>
</protein>
<dbReference type="InterPro" id="IPR001128">
    <property type="entry name" value="Cyt_P450"/>
</dbReference>
<evidence type="ECO:0000256" key="5">
    <source>
        <dbReference type="SAM" id="MobiDB-lite"/>
    </source>
</evidence>
<evidence type="ECO:0000256" key="3">
    <source>
        <dbReference type="ARBA" id="ARBA00023002"/>
    </source>
</evidence>
<dbReference type="GO" id="GO:0005506">
    <property type="term" value="F:iron ion binding"/>
    <property type="evidence" value="ECO:0007669"/>
    <property type="project" value="InterPro"/>
</dbReference>
<feature type="transmembrane region" description="Helical" evidence="6">
    <location>
        <begin position="84"/>
        <end position="104"/>
    </location>
</feature>
<dbReference type="CDD" id="cd11064">
    <property type="entry name" value="CYP86A"/>
    <property type="match status" value="2"/>
</dbReference>
<keyword evidence="6" id="KW-1133">Transmembrane helix</keyword>
<dbReference type="InterPro" id="IPR002401">
    <property type="entry name" value="Cyt_P450_E_grp-I"/>
</dbReference>
<feature type="region of interest" description="Disordered" evidence="5">
    <location>
        <begin position="625"/>
        <end position="652"/>
    </location>
</feature>
<evidence type="ECO:0000313" key="8">
    <source>
        <dbReference type="Proteomes" id="UP000324897"/>
    </source>
</evidence>
<dbReference type="GO" id="GO:0004497">
    <property type="term" value="F:monooxygenase activity"/>
    <property type="evidence" value="ECO:0007669"/>
    <property type="project" value="InterPro"/>
</dbReference>
<dbReference type="GO" id="GO:0016705">
    <property type="term" value="F:oxidoreductase activity, acting on paired donors, with incorporation or reduction of molecular oxygen"/>
    <property type="evidence" value="ECO:0007669"/>
    <property type="project" value="InterPro"/>
</dbReference>
<dbReference type="PRINTS" id="PR00463">
    <property type="entry name" value="EP450I"/>
</dbReference>
<organism evidence="7 8">
    <name type="scientific">Eragrostis curvula</name>
    <name type="common">weeping love grass</name>
    <dbReference type="NCBI Taxonomy" id="38414"/>
    <lineage>
        <taxon>Eukaryota</taxon>
        <taxon>Viridiplantae</taxon>
        <taxon>Streptophyta</taxon>
        <taxon>Embryophyta</taxon>
        <taxon>Tracheophyta</taxon>
        <taxon>Spermatophyta</taxon>
        <taxon>Magnoliopsida</taxon>
        <taxon>Liliopsida</taxon>
        <taxon>Poales</taxon>
        <taxon>Poaceae</taxon>
        <taxon>PACMAD clade</taxon>
        <taxon>Chloridoideae</taxon>
        <taxon>Eragrostideae</taxon>
        <taxon>Eragrostidinae</taxon>
        <taxon>Eragrostis</taxon>
    </lineage>
</organism>
<evidence type="ECO:0000256" key="4">
    <source>
        <dbReference type="ARBA" id="ARBA00023004"/>
    </source>
</evidence>
<proteinExistence type="inferred from homology"/>
<evidence type="ECO:0008006" key="9">
    <source>
        <dbReference type="Google" id="ProtNLM"/>
    </source>
</evidence>
<dbReference type="Pfam" id="PF00067">
    <property type="entry name" value="p450"/>
    <property type="match status" value="3"/>
</dbReference>
<dbReference type="Proteomes" id="UP000324897">
    <property type="component" value="Unassembled WGS sequence"/>
</dbReference>
<evidence type="ECO:0000256" key="1">
    <source>
        <dbReference type="ARBA" id="ARBA00010617"/>
    </source>
</evidence>
<dbReference type="Gene3D" id="1.10.630.10">
    <property type="entry name" value="Cytochrome P450"/>
    <property type="match status" value="2"/>
</dbReference>
<dbReference type="Gramene" id="TVU16072">
    <property type="protein sequence ID" value="TVU16072"/>
    <property type="gene ID" value="EJB05_39620"/>
</dbReference>
<dbReference type="PANTHER" id="PTHR24296">
    <property type="entry name" value="CYTOCHROME P450"/>
    <property type="match status" value="1"/>
</dbReference>
<evidence type="ECO:0000256" key="6">
    <source>
        <dbReference type="SAM" id="Phobius"/>
    </source>
</evidence>
<keyword evidence="2" id="KW-0479">Metal-binding</keyword>
<dbReference type="PRINTS" id="PR00385">
    <property type="entry name" value="P450"/>
</dbReference>
<dbReference type="InterPro" id="IPR036396">
    <property type="entry name" value="Cyt_P450_sf"/>
</dbReference>
<sequence>MMNDGGRYSGAVVRRLTDLILVLSTTMWAGPQKSTSALLNATIHTLPGESTSVRSRTPPLTTEHYPAAASRRNTISRPGMDWSLSQPGLLALSLLVVVTALYFARWRRGGSKHRKYPPVAGTILHLLLKFGRLLEYQTELSRRYRTFRMITPTCSYVYTVEPANVEYILKTNFANYGKGALMYDVAKDLLGDGIFNVDGAKWRHQRKVASHEFSTRVLRDYSSAVFRDTATELAGIVSAAARARERVDMHDLLMRSTLDSVFEVGFGVSLGSLSGASEEGAAFARAFDDASEQVLYRFFDPFWKAKKLLNVSSEAAMKRSVRIIDDFVYAVIDRKIEQMGRDQQEFAKKEDILSRFLLERERDPGCFDNKYLRDIILNFVIAGRDTTAGTLSWFLYVLCRNERVQNRIAQEVHAVTTGDRNVDTHEFVGCLTEDAISKMHYLHAALTETLRLYPAVPIVSWPEPQLLQNTNKFSTYPGHDSLMISFVAAQDVKHCFSDDTLPDGYAIRKGDMVNYQPYPMGRMKFLWGADAEEFRPERWLDDDGVFVPVSPFKFPAFQAGPRICLGKEFAYRQMKIFAAALLYLFRFEMWDANCTMGYRPMLTLKMDGPLYPSDNLNLQPSSYRAGSHTAAHGGAAGARFSPEHQRSQPGMESPLGQSALLTLLLVLLLALYYLARLRRGGSKHRKYPPVAGTMIHQLLNIGRLVDYQTELSRRYRTFRMLTPTCNYVYTVEPANVEYILKTNFANYGKGVMTHDVLEDLLGDGIFNVDGAKWRHQRKVASLEFSTRMLRDFSSAVFRDTATELAGIVDAAARAQERVDMQDLLMRSTLDSIFKVAFGVNLGSLSGASEKSAAFAKAFDDASERVLYRFFDLFWRIKRILNISSEAAMKRSVRIIDDFVYAVIDKKIEQMGKDQQEFAKKEDILSRFLLERERDPDCFDKKYLRDIILNFVIAGRDTTSGTVSWFLYAICRHERVQERIAREVRAATTGDGDVGIHEFAACLTEEAISKMQYLHAALTETLRLYPGVPIDVKYCFSDDTLPDGYAVKKGDMVNYQPYPMGRMKFLWGEDAEEFRPERWLGDDGVFVPESSFKFTAFQAGPRICLGKEFAYRQMKIFVAVLLYFFKFEMWDRNATVGYRPTLTLKMDGPLYVRASLRR</sequence>